<gene>
    <name evidence="4" type="ORF">Cgig2_010190</name>
</gene>
<protein>
    <recommendedName>
        <fullName evidence="3">Alpha/beta hydrolase fold-3 domain-containing protein</fullName>
    </recommendedName>
</protein>
<dbReference type="InterPro" id="IPR050466">
    <property type="entry name" value="Carboxylest/Gibb_receptor"/>
</dbReference>
<name>A0A9Q1QER8_9CARY</name>
<dbReference type="OrthoDB" id="408631at2759"/>
<keyword evidence="5" id="KW-1185">Reference proteome</keyword>
<dbReference type="PANTHER" id="PTHR23024:SF479">
    <property type="entry name" value="CARBOXYLESTERASE 2-RELATED"/>
    <property type="match status" value="1"/>
</dbReference>
<proteinExistence type="inferred from homology"/>
<reference evidence="4" key="1">
    <citation type="submission" date="2022-04" db="EMBL/GenBank/DDBJ databases">
        <title>Carnegiea gigantea Genome sequencing and assembly v2.</title>
        <authorList>
            <person name="Copetti D."/>
            <person name="Sanderson M.J."/>
            <person name="Burquez A."/>
            <person name="Wojciechowski M.F."/>
        </authorList>
    </citation>
    <scope>NUCLEOTIDE SEQUENCE</scope>
    <source>
        <strain evidence="4">SGP5-SGP5p</strain>
        <tissue evidence="4">Aerial part</tissue>
    </source>
</reference>
<dbReference type="Proteomes" id="UP001153076">
    <property type="component" value="Unassembled WGS sequence"/>
</dbReference>
<evidence type="ECO:0000313" key="5">
    <source>
        <dbReference type="Proteomes" id="UP001153076"/>
    </source>
</evidence>
<evidence type="ECO:0000256" key="1">
    <source>
        <dbReference type="ARBA" id="ARBA00010515"/>
    </source>
</evidence>
<sequence length="321" mass="35604">MECDRSSEILHDFAPRIRVYKDGYIERLLKDDTVSPSFDLETRVRSKDVSITPSVSARIYLPTSSPEKAKLPLLIYFHGGAFCLYSAASSIYHHYINSLTAAANAIVVSVDYRLAPETPMPACYDDSWTAAQWAASAADPWISRRADLRRGVYLAGDSAGANIAHDVLSRVGPGGSIGPGVRVAGLAMVHPFFGDDKPNELWNYLYPGTCGVYDPRLNPAADPARMRRAVMGCKRVLVCVGGKDFLRERGVRYYVVLKEGESEGWEGQVEYFESIGRGHVFHLYKPNCDEALELLKRVASFINKSSYGWDVYVDLMIKASS</sequence>
<dbReference type="SUPFAM" id="SSF53474">
    <property type="entry name" value="alpha/beta-Hydrolases"/>
    <property type="match status" value="1"/>
</dbReference>
<dbReference type="AlphaFoldDB" id="A0A9Q1QER8"/>
<evidence type="ECO:0000259" key="3">
    <source>
        <dbReference type="Pfam" id="PF07859"/>
    </source>
</evidence>
<dbReference type="PROSITE" id="PS01174">
    <property type="entry name" value="LIPASE_GDXG_SER"/>
    <property type="match status" value="1"/>
</dbReference>
<feature type="domain" description="Alpha/beta hydrolase fold-3" evidence="3">
    <location>
        <begin position="74"/>
        <end position="282"/>
    </location>
</feature>
<dbReference type="InterPro" id="IPR013094">
    <property type="entry name" value="AB_hydrolase_3"/>
</dbReference>
<evidence type="ECO:0000313" key="4">
    <source>
        <dbReference type="EMBL" id="KAJ8439693.1"/>
    </source>
</evidence>
<organism evidence="4 5">
    <name type="scientific">Carnegiea gigantea</name>
    <dbReference type="NCBI Taxonomy" id="171969"/>
    <lineage>
        <taxon>Eukaryota</taxon>
        <taxon>Viridiplantae</taxon>
        <taxon>Streptophyta</taxon>
        <taxon>Embryophyta</taxon>
        <taxon>Tracheophyta</taxon>
        <taxon>Spermatophyta</taxon>
        <taxon>Magnoliopsida</taxon>
        <taxon>eudicotyledons</taxon>
        <taxon>Gunneridae</taxon>
        <taxon>Pentapetalae</taxon>
        <taxon>Caryophyllales</taxon>
        <taxon>Cactineae</taxon>
        <taxon>Cactaceae</taxon>
        <taxon>Cactoideae</taxon>
        <taxon>Echinocereeae</taxon>
        <taxon>Carnegiea</taxon>
    </lineage>
</organism>
<accession>A0A9Q1QER8</accession>
<comment type="similarity">
    <text evidence="1">Belongs to the 'GDXG' lipolytic enzyme family.</text>
</comment>
<evidence type="ECO:0000256" key="2">
    <source>
        <dbReference type="PROSITE-ProRule" id="PRU10038"/>
    </source>
</evidence>
<dbReference type="InterPro" id="IPR033140">
    <property type="entry name" value="Lipase_GDXG_put_SER_AS"/>
</dbReference>
<dbReference type="PANTHER" id="PTHR23024">
    <property type="entry name" value="ARYLACETAMIDE DEACETYLASE"/>
    <property type="match status" value="1"/>
</dbReference>
<dbReference type="EMBL" id="JAKOGI010000210">
    <property type="protein sequence ID" value="KAJ8439693.1"/>
    <property type="molecule type" value="Genomic_DNA"/>
</dbReference>
<feature type="active site" evidence="2">
    <location>
        <position position="158"/>
    </location>
</feature>
<dbReference type="Pfam" id="PF07859">
    <property type="entry name" value="Abhydrolase_3"/>
    <property type="match status" value="1"/>
</dbReference>
<dbReference type="GO" id="GO:0016787">
    <property type="term" value="F:hydrolase activity"/>
    <property type="evidence" value="ECO:0007669"/>
    <property type="project" value="InterPro"/>
</dbReference>
<dbReference type="Gene3D" id="3.40.50.1820">
    <property type="entry name" value="alpha/beta hydrolase"/>
    <property type="match status" value="1"/>
</dbReference>
<comment type="caution">
    <text evidence="4">The sequence shown here is derived from an EMBL/GenBank/DDBJ whole genome shotgun (WGS) entry which is preliminary data.</text>
</comment>
<dbReference type="InterPro" id="IPR029058">
    <property type="entry name" value="AB_hydrolase_fold"/>
</dbReference>